<evidence type="ECO:0000256" key="3">
    <source>
        <dbReference type="ARBA" id="ARBA00022989"/>
    </source>
</evidence>
<dbReference type="InterPro" id="IPR013525">
    <property type="entry name" value="ABC2_TM"/>
</dbReference>
<dbReference type="PANTHER" id="PTHR43229:SF2">
    <property type="entry name" value="NODULATION PROTEIN J"/>
    <property type="match status" value="1"/>
</dbReference>
<evidence type="ECO:0000313" key="8">
    <source>
        <dbReference type="EMBL" id="GGI82392.1"/>
    </source>
</evidence>
<accession>A0A830E4L0</accession>
<dbReference type="GO" id="GO:0016020">
    <property type="term" value="C:membrane"/>
    <property type="evidence" value="ECO:0007669"/>
    <property type="project" value="UniProtKB-SubCell"/>
</dbReference>
<dbReference type="Proteomes" id="UP000657075">
    <property type="component" value="Unassembled WGS sequence"/>
</dbReference>
<reference evidence="7" key="4">
    <citation type="journal article" date="2023" name="Microbiol. Resour. Announc.">
        <title>Complete Genome Sequence of Vulcanisaeta souniana Strain IC-059, a Hyperthermophilic Archaeon Isolated from Hot Spring Water in Japan.</title>
        <authorList>
            <person name="Kato S."/>
            <person name="Itoh T."/>
            <person name="Wu L."/>
            <person name="Ma J."/>
            <person name="Ohkuma M."/>
        </authorList>
    </citation>
    <scope>NUCLEOTIDE SEQUENCE</scope>
    <source>
        <strain evidence="7">JCM 11219</strain>
    </source>
</reference>
<dbReference type="EMBL" id="BMNM01000008">
    <property type="protein sequence ID" value="GGI82392.1"/>
    <property type="molecule type" value="Genomic_DNA"/>
</dbReference>
<protein>
    <recommendedName>
        <fullName evidence="6">ABC-2 type transporter transmembrane domain-containing protein</fullName>
    </recommendedName>
</protein>
<comment type="subcellular location">
    <subcellularLocation>
        <location evidence="1">Membrane</location>
        <topology evidence="1">Multi-pass membrane protein</topology>
    </subcellularLocation>
</comment>
<dbReference type="RefSeq" id="WP_264890702.1">
    <property type="nucleotide sequence ID" value="NZ_AP026830.1"/>
</dbReference>
<reference evidence="8" key="1">
    <citation type="journal article" date="2014" name="Int. J. Syst. Evol. Microbiol.">
        <title>Complete genome sequence of Corynebacterium casei LMG S-19264T (=DSM 44701T), isolated from a smear-ripened cheese.</title>
        <authorList>
            <consortium name="US DOE Joint Genome Institute (JGI-PGF)"/>
            <person name="Walter F."/>
            <person name="Albersmeier A."/>
            <person name="Kalinowski J."/>
            <person name="Ruckert C."/>
        </authorList>
    </citation>
    <scope>NUCLEOTIDE SEQUENCE</scope>
    <source>
        <strain evidence="8">JCM 11219</strain>
    </source>
</reference>
<reference evidence="10" key="3">
    <citation type="submission" date="2022-09" db="EMBL/GenBank/DDBJ databases">
        <title>Complete genome sequence of Vulcanisaeta souniana.</title>
        <authorList>
            <person name="Kato S."/>
            <person name="Itoh T."/>
            <person name="Ohkuma M."/>
        </authorList>
    </citation>
    <scope>NUCLEOTIDE SEQUENCE [LARGE SCALE GENOMIC DNA]</scope>
    <source>
        <strain evidence="10">JCM 11219</strain>
    </source>
</reference>
<keyword evidence="4 5" id="KW-0472">Membrane</keyword>
<dbReference type="GeneID" id="76207387"/>
<dbReference type="GO" id="GO:0140359">
    <property type="term" value="F:ABC-type transporter activity"/>
    <property type="evidence" value="ECO:0007669"/>
    <property type="project" value="InterPro"/>
</dbReference>
<proteinExistence type="predicted"/>
<name>A0A830E4L0_9CREN</name>
<evidence type="ECO:0000313" key="7">
    <source>
        <dbReference type="EMBL" id="BDR92754.1"/>
    </source>
</evidence>
<gene>
    <name evidence="8" type="ORF">GCM10007112_18920</name>
    <name evidence="7" type="ORF">Vsou_18470</name>
</gene>
<dbReference type="PANTHER" id="PTHR43229">
    <property type="entry name" value="NODULATION PROTEIN J"/>
    <property type="match status" value="1"/>
</dbReference>
<evidence type="ECO:0000256" key="1">
    <source>
        <dbReference type="ARBA" id="ARBA00004141"/>
    </source>
</evidence>
<dbReference type="AlphaFoldDB" id="A0A830E4L0"/>
<evidence type="ECO:0000256" key="5">
    <source>
        <dbReference type="SAM" id="Phobius"/>
    </source>
</evidence>
<evidence type="ECO:0000313" key="10">
    <source>
        <dbReference type="Proteomes" id="UP001060771"/>
    </source>
</evidence>
<dbReference type="InterPro" id="IPR051784">
    <property type="entry name" value="Nod_factor_ABC_transporter"/>
</dbReference>
<feature type="transmembrane region" description="Helical" evidence="5">
    <location>
        <begin position="26"/>
        <end position="45"/>
    </location>
</feature>
<keyword evidence="2 5" id="KW-0812">Transmembrane</keyword>
<dbReference type="Pfam" id="PF01061">
    <property type="entry name" value="ABC2_membrane"/>
    <property type="match status" value="1"/>
</dbReference>
<dbReference type="Proteomes" id="UP001060771">
    <property type="component" value="Chromosome"/>
</dbReference>
<organism evidence="8 9">
    <name type="scientific">Vulcanisaeta souniana JCM 11219</name>
    <dbReference type="NCBI Taxonomy" id="1293586"/>
    <lineage>
        <taxon>Archaea</taxon>
        <taxon>Thermoproteota</taxon>
        <taxon>Thermoprotei</taxon>
        <taxon>Thermoproteales</taxon>
        <taxon>Thermoproteaceae</taxon>
        <taxon>Vulcanisaeta</taxon>
    </lineage>
</organism>
<evidence type="ECO:0000259" key="6">
    <source>
        <dbReference type="Pfam" id="PF01061"/>
    </source>
</evidence>
<sequence length="130" mass="14500">MGNFINAILAFVELEARRLKYNRTELYTRAVQPILWLVVFGPVMARVRALPTGGIPYIAFITPGVIMQSVTFVSIFYGLTIVWERESGILKKLLAMPVSRVSIILGRSSASIKGIVPVRNNNANSHSIRR</sequence>
<evidence type="ECO:0000313" key="9">
    <source>
        <dbReference type="Proteomes" id="UP000657075"/>
    </source>
</evidence>
<feature type="domain" description="ABC-2 type transporter transmembrane" evidence="6">
    <location>
        <begin position="15"/>
        <end position="110"/>
    </location>
</feature>
<evidence type="ECO:0000256" key="2">
    <source>
        <dbReference type="ARBA" id="ARBA00022692"/>
    </source>
</evidence>
<keyword evidence="3 5" id="KW-1133">Transmembrane helix</keyword>
<feature type="transmembrane region" description="Helical" evidence="5">
    <location>
        <begin position="57"/>
        <end position="83"/>
    </location>
</feature>
<dbReference type="EMBL" id="AP026830">
    <property type="protein sequence ID" value="BDR92754.1"/>
    <property type="molecule type" value="Genomic_DNA"/>
</dbReference>
<keyword evidence="10" id="KW-1185">Reference proteome</keyword>
<reference evidence="8" key="2">
    <citation type="submission" date="2020-09" db="EMBL/GenBank/DDBJ databases">
        <authorList>
            <person name="Sun Q."/>
            <person name="Ohkuma M."/>
        </authorList>
    </citation>
    <scope>NUCLEOTIDE SEQUENCE</scope>
    <source>
        <strain evidence="8">JCM 11219</strain>
    </source>
</reference>
<evidence type="ECO:0000256" key="4">
    <source>
        <dbReference type="ARBA" id="ARBA00023136"/>
    </source>
</evidence>